<dbReference type="InterPro" id="IPR051589">
    <property type="entry name" value="Sialate-O-sulfotransferase"/>
</dbReference>
<reference evidence="5" key="1">
    <citation type="journal article" date="2020" name="BMC Genomics">
        <title>Correction to: Identification and distribution of gene clusters required for synthesis of sphingolipid metabolism inhibitors in diverse species of the filamentous fungus Fusarium.</title>
        <authorList>
            <person name="Kim H.S."/>
            <person name="Lohmar J.M."/>
            <person name="Busman M."/>
            <person name="Brown D.W."/>
            <person name="Naumann T.A."/>
            <person name="Divon H.H."/>
            <person name="Lysoe E."/>
            <person name="Uhlig S."/>
            <person name="Proctor R.H."/>
        </authorList>
    </citation>
    <scope>NUCLEOTIDE SEQUENCE</scope>
    <source>
        <strain evidence="5">NRRL 20472</strain>
    </source>
</reference>
<proteinExistence type="predicted"/>
<feature type="domain" description="WSC" evidence="4">
    <location>
        <begin position="151"/>
        <end position="244"/>
    </location>
</feature>
<dbReference type="AlphaFoldDB" id="A0A8H4SSG2"/>
<keyword evidence="6" id="KW-1185">Reference proteome</keyword>
<keyword evidence="1" id="KW-0677">Repeat</keyword>
<evidence type="ECO:0000259" key="4">
    <source>
        <dbReference type="PROSITE" id="PS51212"/>
    </source>
</evidence>
<dbReference type="PANTHER" id="PTHR45964:SF5">
    <property type="entry name" value="WSCD FAMILY MEMBER CG9164"/>
    <property type="match status" value="1"/>
</dbReference>
<dbReference type="PANTHER" id="PTHR45964">
    <property type="entry name" value="WSCD FAMILY MEMBER CG9164"/>
    <property type="match status" value="1"/>
</dbReference>
<dbReference type="Pfam" id="PF01822">
    <property type="entry name" value="WSC"/>
    <property type="match status" value="4"/>
</dbReference>
<feature type="region of interest" description="Disordered" evidence="2">
    <location>
        <begin position="603"/>
        <end position="632"/>
    </location>
</feature>
<dbReference type="SMART" id="SM00321">
    <property type="entry name" value="WSC"/>
    <property type="match status" value="6"/>
</dbReference>
<feature type="domain" description="WSC" evidence="4">
    <location>
        <begin position="22"/>
        <end position="119"/>
    </location>
</feature>
<organism evidence="5 6">
    <name type="scientific">Fusarium sarcochroum</name>
    <dbReference type="NCBI Taxonomy" id="1208366"/>
    <lineage>
        <taxon>Eukaryota</taxon>
        <taxon>Fungi</taxon>
        <taxon>Dikarya</taxon>
        <taxon>Ascomycota</taxon>
        <taxon>Pezizomycotina</taxon>
        <taxon>Sordariomycetes</taxon>
        <taxon>Hypocreomycetidae</taxon>
        <taxon>Hypocreales</taxon>
        <taxon>Nectriaceae</taxon>
        <taxon>Fusarium</taxon>
        <taxon>Fusarium lateritium species complex</taxon>
    </lineage>
</organism>
<dbReference type="Proteomes" id="UP000622797">
    <property type="component" value="Unassembled WGS sequence"/>
</dbReference>
<feature type="chain" id="PRO_5034074905" description="WSC domain-containing protein" evidence="3">
    <location>
        <begin position="16"/>
        <end position="820"/>
    </location>
</feature>
<accession>A0A8H4SSG2</accession>
<feature type="domain" description="WSC" evidence="4">
    <location>
        <begin position="631"/>
        <end position="724"/>
    </location>
</feature>
<evidence type="ECO:0000256" key="2">
    <source>
        <dbReference type="SAM" id="MobiDB-lite"/>
    </source>
</evidence>
<feature type="compositionally biased region" description="Basic and acidic residues" evidence="2">
    <location>
        <begin position="607"/>
        <end position="626"/>
    </location>
</feature>
<evidence type="ECO:0000256" key="3">
    <source>
        <dbReference type="SAM" id="SignalP"/>
    </source>
</evidence>
<feature type="signal peptide" evidence="3">
    <location>
        <begin position="1"/>
        <end position="15"/>
    </location>
</feature>
<gene>
    <name evidence="5" type="ORF">FSARC_14535</name>
</gene>
<name>A0A8H4SSG2_9HYPO</name>
<feature type="domain" description="WSC" evidence="4">
    <location>
        <begin position="388"/>
        <end position="478"/>
    </location>
</feature>
<feature type="domain" description="WSC" evidence="4">
    <location>
        <begin position="505"/>
        <end position="598"/>
    </location>
</feature>
<dbReference type="EMBL" id="JABEXW010001271">
    <property type="protein sequence ID" value="KAF4944979.1"/>
    <property type="molecule type" value="Genomic_DNA"/>
</dbReference>
<sequence>MIFAALFFWVALAVANPPFIKMLRHQGCYSRSSRTLGWSGMASNNAARHECARTCVRQSKAVVMFRNNYCYCADTYPMNSLRADDENCYMPCIAIDKSDCDHSPGNVGRKGYFNVYSTGMAKNVKVDADYDLHEPKPNAPSIQPPESAEPEPPAHACHSELPPDAKLRITWTINRPDNCYELCREWGNKFVMMRDNKCYCSNTYPRKESLLSNSKCEEQCPASPDSYHHHRCGGRGAYSVYNLEPNLGQVPFPKPNTLLERCFTKLPITATPMPISLDRLSMDNFHGTCLDQCKATGKDAAMMRGTKCYCTNALPRISYLRDNRFCQIPCAGSTRLTCGGQDGRTSTWSGYFTGYNRWSNYQQESNNRKQLDTPRTHQKPYSKPVLGKMTSNGCYDATSLTISHTNSWDKNTIENCANYCKREDRAVAATQGKRCLCSHTYPLKSAMVRDSRCRTPCPGYARDACGGRGTVWSVLNTGAAVNVAYDQPKTEVKPQLGITKPAQSQLTPRGCFRLTKSDSWHRMDVTGSRIRAQGDSCTFYCATEGYPIALRQDFGCFCAHEKPPESARKPDWQCWYDCHWDRREECGGPKTFTVYNTLARSGVAQDKSGKDDKPQTDDKPMADKTKPKQSKLTSYGCFDLPLAGTRHRINVRGSRSRAQGDSCNFHCAAEGYSVAMRHGSTCFCDHKLPSESERIDDKKCWHGCRLDHREMCGGPNAFSVYNLGREKTGHGKESAPGASPVTRPQCSHSGLERVKEASSWVASEAAELGHKAQKEFSGFVDKAQDVFDACLWKVMVTFSNVMVRLGWASNDGGQAGDIDL</sequence>
<evidence type="ECO:0000256" key="1">
    <source>
        <dbReference type="ARBA" id="ARBA00022737"/>
    </source>
</evidence>
<feature type="domain" description="WSC" evidence="4">
    <location>
        <begin position="256"/>
        <end position="354"/>
    </location>
</feature>
<dbReference type="OrthoDB" id="2019572at2759"/>
<evidence type="ECO:0000313" key="5">
    <source>
        <dbReference type="EMBL" id="KAF4944979.1"/>
    </source>
</evidence>
<dbReference type="PROSITE" id="PS51212">
    <property type="entry name" value="WSC"/>
    <property type="match status" value="6"/>
</dbReference>
<reference evidence="5" key="2">
    <citation type="submission" date="2020-05" db="EMBL/GenBank/DDBJ databases">
        <authorList>
            <person name="Kim H.-S."/>
            <person name="Proctor R.H."/>
            <person name="Brown D.W."/>
        </authorList>
    </citation>
    <scope>NUCLEOTIDE SEQUENCE</scope>
    <source>
        <strain evidence="5">NRRL 20472</strain>
    </source>
</reference>
<feature type="region of interest" description="Disordered" evidence="2">
    <location>
        <begin position="131"/>
        <end position="159"/>
    </location>
</feature>
<protein>
    <recommendedName>
        <fullName evidence="4">WSC domain-containing protein</fullName>
    </recommendedName>
</protein>
<dbReference type="InterPro" id="IPR002889">
    <property type="entry name" value="WSC_carb-bd"/>
</dbReference>
<keyword evidence="3" id="KW-0732">Signal</keyword>
<evidence type="ECO:0000313" key="6">
    <source>
        <dbReference type="Proteomes" id="UP000622797"/>
    </source>
</evidence>
<comment type="caution">
    <text evidence="5">The sequence shown here is derived from an EMBL/GenBank/DDBJ whole genome shotgun (WGS) entry which is preliminary data.</text>
</comment>